<evidence type="ECO:0000313" key="1">
    <source>
        <dbReference type="EMBL" id="JAH21228.1"/>
    </source>
</evidence>
<proteinExistence type="predicted"/>
<reference evidence="1" key="2">
    <citation type="journal article" date="2015" name="Fish Shellfish Immunol.">
        <title>Early steps in the European eel (Anguilla anguilla)-Vibrio vulnificus interaction in the gills: Role of the RtxA13 toxin.</title>
        <authorList>
            <person name="Callol A."/>
            <person name="Pajuelo D."/>
            <person name="Ebbesson L."/>
            <person name="Teles M."/>
            <person name="MacKenzie S."/>
            <person name="Amaro C."/>
        </authorList>
    </citation>
    <scope>NUCLEOTIDE SEQUENCE</scope>
</reference>
<accession>A0A0E9QYU1</accession>
<reference evidence="1" key="1">
    <citation type="submission" date="2014-11" db="EMBL/GenBank/DDBJ databases">
        <authorList>
            <person name="Amaro Gonzalez C."/>
        </authorList>
    </citation>
    <scope>NUCLEOTIDE SEQUENCE</scope>
</reference>
<dbReference type="AlphaFoldDB" id="A0A0E9QYU1"/>
<name>A0A0E9QYU1_ANGAN</name>
<dbReference type="EMBL" id="GBXM01087349">
    <property type="protein sequence ID" value="JAH21228.1"/>
    <property type="molecule type" value="Transcribed_RNA"/>
</dbReference>
<protein>
    <submittedName>
        <fullName evidence="1">Uncharacterized protein</fullName>
    </submittedName>
</protein>
<sequence>MTNNVLGFSALFEYDLNLTMQATECREMSPLFSSLSYILSTVYT</sequence>
<organism evidence="1">
    <name type="scientific">Anguilla anguilla</name>
    <name type="common">European freshwater eel</name>
    <name type="synonym">Muraena anguilla</name>
    <dbReference type="NCBI Taxonomy" id="7936"/>
    <lineage>
        <taxon>Eukaryota</taxon>
        <taxon>Metazoa</taxon>
        <taxon>Chordata</taxon>
        <taxon>Craniata</taxon>
        <taxon>Vertebrata</taxon>
        <taxon>Euteleostomi</taxon>
        <taxon>Actinopterygii</taxon>
        <taxon>Neopterygii</taxon>
        <taxon>Teleostei</taxon>
        <taxon>Anguilliformes</taxon>
        <taxon>Anguillidae</taxon>
        <taxon>Anguilla</taxon>
    </lineage>
</organism>